<feature type="signal peptide" evidence="1">
    <location>
        <begin position="1"/>
        <end position="28"/>
    </location>
</feature>
<dbReference type="GeneID" id="113506600"/>
<evidence type="ECO:0000313" key="3">
    <source>
        <dbReference type="RefSeq" id="XP_026745238.1"/>
    </source>
</evidence>
<dbReference type="AlphaFoldDB" id="A0A7E5WWK2"/>
<feature type="chain" id="PRO_5028826055" evidence="1">
    <location>
        <begin position="29"/>
        <end position="321"/>
    </location>
</feature>
<gene>
    <name evidence="3" type="primary">LOC113506600</name>
</gene>
<dbReference type="SUPFAM" id="SSF50494">
    <property type="entry name" value="Trypsin-like serine proteases"/>
    <property type="match status" value="1"/>
</dbReference>
<evidence type="ECO:0000256" key="1">
    <source>
        <dbReference type="SAM" id="SignalP"/>
    </source>
</evidence>
<dbReference type="RefSeq" id="XP_026745238.1">
    <property type="nucleotide sequence ID" value="XM_026889437.1"/>
</dbReference>
<dbReference type="Proteomes" id="UP000322000">
    <property type="component" value="Chromosome 20"/>
</dbReference>
<keyword evidence="2" id="KW-1185">Reference proteome</keyword>
<sequence>MHLPSFGRPVKAALLLVLILTFISTASSNLKPVTLTGVSGKQVTWLHREPVGYGQKLQTFFWDRVVNILITDDEAKYGCRPIAIGVILDKNRVLTSYNPFAKLSKSVAQIKDMYIYVNIGRVVHASDPVGGLVYYHLHELWSGRRVTFSPEEAIPSRSWHGRGPDKSTALHDLMVLRVKPDFNSKFGFSNLKEHEITVGKRDIIFTMTIAKPGEKLEYPLRYCQLNIDGDRYHQHYDFVNADNVIVNCDSYIPKFWGKFICIRNNHDLKGLSSSAILVSNQTVFGIGSFAYILEEQGILVFTDVRPYHDLVMNAMTDEDTH</sequence>
<dbReference type="InterPro" id="IPR009003">
    <property type="entry name" value="Peptidase_S1_PA"/>
</dbReference>
<organism evidence="2 3">
    <name type="scientific">Trichoplusia ni</name>
    <name type="common">Cabbage looper</name>
    <dbReference type="NCBI Taxonomy" id="7111"/>
    <lineage>
        <taxon>Eukaryota</taxon>
        <taxon>Metazoa</taxon>
        <taxon>Ecdysozoa</taxon>
        <taxon>Arthropoda</taxon>
        <taxon>Hexapoda</taxon>
        <taxon>Insecta</taxon>
        <taxon>Pterygota</taxon>
        <taxon>Neoptera</taxon>
        <taxon>Endopterygota</taxon>
        <taxon>Lepidoptera</taxon>
        <taxon>Glossata</taxon>
        <taxon>Ditrysia</taxon>
        <taxon>Noctuoidea</taxon>
        <taxon>Noctuidae</taxon>
        <taxon>Plusiinae</taxon>
        <taxon>Trichoplusia</taxon>
    </lineage>
</organism>
<name>A0A7E5WWK2_TRINI</name>
<reference evidence="3" key="1">
    <citation type="submission" date="2025-08" db="UniProtKB">
        <authorList>
            <consortium name="RefSeq"/>
        </authorList>
    </citation>
    <scope>IDENTIFICATION</scope>
</reference>
<dbReference type="OrthoDB" id="7422719at2759"/>
<accession>A0A7E5WWK2</accession>
<evidence type="ECO:0000313" key="2">
    <source>
        <dbReference type="Proteomes" id="UP000322000"/>
    </source>
</evidence>
<dbReference type="KEGG" id="tnl:113506600"/>
<keyword evidence="1" id="KW-0732">Signal</keyword>
<protein>
    <submittedName>
        <fullName evidence="3">Uncharacterized protein LOC113506600</fullName>
    </submittedName>
</protein>
<dbReference type="InParanoid" id="A0A7E5WWK2"/>
<proteinExistence type="predicted"/>